<sequence>MPLLRIQLDTDPITARRVLRLHQEGGIDHESREAAREQVWRQGRTPSGDPVFVGVTNGRRHVRLLYDVEVYSDTVP</sequence>
<organism evidence="1 2">
    <name type="scientific">Micromonospora cathayae</name>
    <dbReference type="NCBI Taxonomy" id="3028804"/>
    <lineage>
        <taxon>Bacteria</taxon>
        <taxon>Bacillati</taxon>
        <taxon>Actinomycetota</taxon>
        <taxon>Actinomycetes</taxon>
        <taxon>Micromonosporales</taxon>
        <taxon>Micromonosporaceae</taxon>
        <taxon>Micromonospora</taxon>
    </lineage>
</organism>
<dbReference type="EMBL" id="CP118615">
    <property type="protein sequence ID" value="WDZ83752.1"/>
    <property type="molecule type" value="Genomic_DNA"/>
</dbReference>
<keyword evidence="2" id="KW-1185">Reference proteome</keyword>
<protein>
    <submittedName>
        <fullName evidence="1">Uncharacterized protein</fullName>
    </submittedName>
</protein>
<gene>
    <name evidence="1" type="ORF">PVK37_25310</name>
</gene>
<evidence type="ECO:0000313" key="1">
    <source>
        <dbReference type="EMBL" id="WDZ83752.1"/>
    </source>
</evidence>
<dbReference type="Proteomes" id="UP001219605">
    <property type="component" value="Chromosome"/>
</dbReference>
<accession>A0ABY7ZL76</accession>
<dbReference type="RefSeq" id="WP_275030310.1">
    <property type="nucleotide sequence ID" value="NZ_CP118615.1"/>
</dbReference>
<name>A0ABY7ZL76_9ACTN</name>
<reference evidence="1 2" key="1">
    <citation type="submission" date="2023-02" db="EMBL/GenBank/DDBJ databases">
        <authorList>
            <person name="Mo P."/>
        </authorList>
    </citation>
    <scope>NUCLEOTIDE SEQUENCE [LARGE SCALE GENOMIC DNA]</scope>
    <source>
        <strain evidence="1 2">HUAS 3</strain>
    </source>
</reference>
<evidence type="ECO:0000313" key="2">
    <source>
        <dbReference type="Proteomes" id="UP001219605"/>
    </source>
</evidence>
<proteinExistence type="predicted"/>